<evidence type="ECO:0000313" key="1">
    <source>
        <dbReference type="EMBL" id="KAF5361336.1"/>
    </source>
</evidence>
<comment type="caution">
    <text evidence="1">The sequence shown here is derived from an EMBL/GenBank/DDBJ whole genome shotgun (WGS) entry which is preliminary data.</text>
</comment>
<dbReference type="Proteomes" id="UP000518752">
    <property type="component" value="Unassembled WGS sequence"/>
</dbReference>
<protein>
    <recommendedName>
        <fullName evidence="3">AB hydrolase-1 domain-containing protein</fullName>
    </recommendedName>
</protein>
<dbReference type="AlphaFoldDB" id="A0A8H5GAH9"/>
<dbReference type="InterPro" id="IPR029058">
    <property type="entry name" value="AB_hydrolase_fold"/>
</dbReference>
<keyword evidence="2" id="KW-1185">Reference proteome</keyword>
<evidence type="ECO:0000313" key="2">
    <source>
        <dbReference type="Proteomes" id="UP000518752"/>
    </source>
</evidence>
<dbReference type="EMBL" id="JAACJN010000207">
    <property type="protein sequence ID" value="KAF5361336.1"/>
    <property type="molecule type" value="Genomic_DNA"/>
</dbReference>
<dbReference type="SUPFAM" id="SSF53474">
    <property type="entry name" value="alpha/beta-Hydrolases"/>
    <property type="match status" value="1"/>
</dbReference>
<evidence type="ECO:0008006" key="3">
    <source>
        <dbReference type="Google" id="ProtNLM"/>
    </source>
</evidence>
<name>A0A8H5GAH9_9AGAR</name>
<dbReference type="OrthoDB" id="5311491at2759"/>
<proteinExistence type="predicted"/>
<gene>
    <name evidence="1" type="ORF">D9757_012314</name>
</gene>
<reference evidence="1 2" key="1">
    <citation type="journal article" date="2020" name="ISME J.">
        <title>Uncovering the hidden diversity of litter-decomposition mechanisms in mushroom-forming fungi.</title>
        <authorList>
            <person name="Floudas D."/>
            <person name="Bentzer J."/>
            <person name="Ahren D."/>
            <person name="Johansson T."/>
            <person name="Persson P."/>
            <person name="Tunlid A."/>
        </authorList>
    </citation>
    <scope>NUCLEOTIDE SEQUENCE [LARGE SCALE GENOMIC DNA]</scope>
    <source>
        <strain evidence="1 2">CBS 406.79</strain>
    </source>
</reference>
<sequence>MASNHRTYTYTLSDGVQLSLTDGGPPPNSKDYTTVFVIHGTAFNAYQFRKLHQHAHFFNLRTVALHRRDYAGSTPYTHTELEEIQRGDRVFWDRLSAQLAEVLNVFIERENIPKLTVIGNRRSGGIAIMGWSFGCTTLLSLLGSAENPRISNKLCDLLEQYIGECVLYDPPYQALGYPLPSDNPNQTPWLDSTLSLLELPPVFTKWIGSYFDHRCYDPSIKSLSATATIHDLDGARLYSDKEEDISTTSWTEDDLIRGIEREAGGRDTLLYVHRIIAGPSSSPTNHPTHGQTGSI</sequence>
<accession>A0A8H5GAH9</accession>
<organism evidence="1 2">
    <name type="scientific">Collybiopsis confluens</name>
    <dbReference type="NCBI Taxonomy" id="2823264"/>
    <lineage>
        <taxon>Eukaryota</taxon>
        <taxon>Fungi</taxon>
        <taxon>Dikarya</taxon>
        <taxon>Basidiomycota</taxon>
        <taxon>Agaricomycotina</taxon>
        <taxon>Agaricomycetes</taxon>
        <taxon>Agaricomycetidae</taxon>
        <taxon>Agaricales</taxon>
        <taxon>Marasmiineae</taxon>
        <taxon>Omphalotaceae</taxon>
        <taxon>Collybiopsis</taxon>
    </lineage>
</organism>
<dbReference type="Gene3D" id="3.40.50.1820">
    <property type="entry name" value="alpha/beta hydrolase"/>
    <property type="match status" value="1"/>
</dbReference>